<dbReference type="AlphaFoldDB" id="V4PYA7"/>
<gene>
    <name evidence="2" type="ORF">ABENE_05605</name>
</gene>
<evidence type="ECO:0000256" key="1">
    <source>
        <dbReference type="SAM" id="MobiDB-lite"/>
    </source>
</evidence>
<dbReference type="PATRIC" id="fig|1121022.4.peg.1114"/>
<name>V4PYA7_9CAUL</name>
<proteinExistence type="predicted"/>
<evidence type="ECO:0000313" key="2">
    <source>
        <dbReference type="EMBL" id="ESQ93376.1"/>
    </source>
</evidence>
<protein>
    <submittedName>
        <fullName evidence="2">Uncharacterized protein</fullName>
    </submittedName>
</protein>
<accession>V4PYA7</accession>
<dbReference type="EMBL" id="AWGB01000008">
    <property type="protein sequence ID" value="ESQ93376.1"/>
    <property type="molecule type" value="Genomic_DNA"/>
</dbReference>
<comment type="caution">
    <text evidence="2">The sequence shown here is derived from an EMBL/GenBank/DDBJ whole genome shotgun (WGS) entry which is preliminary data.</text>
</comment>
<dbReference type="Proteomes" id="UP000017837">
    <property type="component" value="Unassembled WGS sequence"/>
</dbReference>
<feature type="region of interest" description="Disordered" evidence="1">
    <location>
        <begin position="1"/>
        <end position="31"/>
    </location>
</feature>
<organism evidence="2 3">
    <name type="scientific">Asticcacaulis benevestitus DSM 16100 = ATCC BAA-896</name>
    <dbReference type="NCBI Taxonomy" id="1121022"/>
    <lineage>
        <taxon>Bacteria</taxon>
        <taxon>Pseudomonadati</taxon>
        <taxon>Pseudomonadota</taxon>
        <taxon>Alphaproteobacteria</taxon>
        <taxon>Caulobacterales</taxon>
        <taxon>Caulobacteraceae</taxon>
        <taxon>Asticcacaulis</taxon>
    </lineage>
</organism>
<keyword evidence="3" id="KW-1185">Reference proteome</keyword>
<sequence length="31" mass="3235">MPAPVAAQPTDPTADGVEEPLNRCTTIDVQP</sequence>
<reference evidence="2 3" key="1">
    <citation type="journal article" date="2014" name="Nature">
        <title>Sequential evolution of bacterial morphology by co-option of a developmental regulator.</title>
        <authorList>
            <person name="Jiang C."/>
            <person name="Brown P.J."/>
            <person name="Ducret A."/>
            <person name="Brun Y.V."/>
        </authorList>
    </citation>
    <scope>NUCLEOTIDE SEQUENCE [LARGE SCALE GENOMIC DNA]</scope>
    <source>
        <strain evidence="2 3">DSM 16100</strain>
    </source>
</reference>
<evidence type="ECO:0000313" key="3">
    <source>
        <dbReference type="Proteomes" id="UP000017837"/>
    </source>
</evidence>